<dbReference type="Gene3D" id="3.40.190.170">
    <property type="entry name" value="Bacterial extracellular solute-binding protein, family 7"/>
    <property type="match status" value="1"/>
</dbReference>
<organism evidence="3 4">
    <name type="scientific">Leclercia pneumoniae</name>
    <dbReference type="NCBI Taxonomy" id="2815358"/>
    <lineage>
        <taxon>Bacteria</taxon>
        <taxon>Pseudomonadati</taxon>
        <taxon>Pseudomonadota</taxon>
        <taxon>Gammaproteobacteria</taxon>
        <taxon>Enterobacterales</taxon>
        <taxon>Enterobacteriaceae</taxon>
        <taxon>Leclercia</taxon>
    </lineage>
</organism>
<evidence type="ECO:0000313" key="4">
    <source>
        <dbReference type="Proteomes" id="UP000683497"/>
    </source>
</evidence>
<dbReference type="NCBIfam" id="NF037995">
    <property type="entry name" value="TRAP_S1"/>
    <property type="match status" value="1"/>
</dbReference>
<dbReference type="InterPro" id="IPR038404">
    <property type="entry name" value="TRAP_DctP_sf"/>
</dbReference>
<proteinExistence type="predicted"/>
<name>A0ABX8K384_9ENTR</name>
<keyword evidence="1 2" id="KW-0732">Signal</keyword>
<dbReference type="Pfam" id="PF03480">
    <property type="entry name" value="DctP"/>
    <property type="match status" value="1"/>
</dbReference>
<gene>
    <name evidence="3" type="primary">dctP</name>
    <name evidence="3" type="ORF">KQ929_03395</name>
</gene>
<evidence type="ECO:0000256" key="2">
    <source>
        <dbReference type="SAM" id="SignalP"/>
    </source>
</evidence>
<accession>A0ABX8K384</accession>
<dbReference type="InterPro" id="IPR018389">
    <property type="entry name" value="DctP_fam"/>
</dbReference>
<dbReference type="PROSITE" id="PS51257">
    <property type="entry name" value="PROKAR_LIPOPROTEIN"/>
    <property type="match status" value="1"/>
</dbReference>
<dbReference type="PANTHER" id="PTHR33376:SF15">
    <property type="entry name" value="BLL6794 PROTEIN"/>
    <property type="match status" value="1"/>
</dbReference>
<keyword evidence="4" id="KW-1185">Reference proteome</keyword>
<dbReference type="Proteomes" id="UP000683497">
    <property type="component" value="Chromosome"/>
</dbReference>
<dbReference type="PANTHER" id="PTHR33376">
    <property type="match status" value="1"/>
</dbReference>
<dbReference type="EMBL" id="CP076838">
    <property type="protein sequence ID" value="QWW80317.1"/>
    <property type="molecule type" value="Genomic_DNA"/>
</dbReference>
<evidence type="ECO:0000313" key="3">
    <source>
        <dbReference type="EMBL" id="QWW80317.1"/>
    </source>
</evidence>
<reference evidence="3 4" key="1">
    <citation type="submission" date="2021-06" db="EMBL/GenBank/DDBJ databases">
        <title>Leclercia pneumoniae sp. nov.</title>
        <authorList>
            <person name="Hoenemann M."/>
            <person name="Viehweger A."/>
            <person name="Dietze N."/>
        </authorList>
    </citation>
    <scope>NUCLEOTIDE SEQUENCE [LARGE SCALE GENOMIC DNA]</scope>
    <source>
        <strain evidence="4">49125</strain>
    </source>
</reference>
<protein>
    <submittedName>
        <fullName evidence="3">TRAP transporter substrate-binding protein DctP</fullName>
    </submittedName>
</protein>
<feature type="signal peptide" evidence="2">
    <location>
        <begin position="1"/>
        <end position="26"/>
    </location>
</feature>
<feature type="chain" id="PRO_5047270812" evidence="2">
    <location>
        <begin position="27"/>
        <end position="350"/>
    </location>
</feature>
<sequence>MKPHRRLFCLSLVLTALFISCAVGHAQTVLRYTDHEPYGNMRTRAINEIFFHAVERESQGKVKIEAHWGGELSASYNALTTVAEGKIADMGIVVPEYSPAQLPLHQIFKSFPVGPDTGAAQVAFFKHIFLQNPQFSRELNNNNLINLQFFLGYPAGFFSTVPSLRFDALEGTRWRTASFWHQAWLRNAGGTPISMPWNNNISGALRSGQLDGLLVNLDSAWDIQAQRAAPWVSYSPAMWLGHVYLLAINKEVWAALDAKDQAAIQRAAASTEKQLGTLLDKSVRSLGKRMAKEGAHLHILSHAELARWQEATNYQQVQAEWIQIQEEKGNKDAALIMRAVGLALKDALQK</sequence>
<evidence type="ECO:0000256" key="1">
    <source>
        <dbReference type="ARBA" id="ARBA00022729"/>
    </source>
</evidence>